<keyword evidence="3" id="KW-1185">Reference proteome</keyword>
<feature type="transmembrane region" description="Helical" evidence="1">
    <location>
        <begin position="31"/>
        <end position="50"/>
    </location>
</feature>
<dbReference type="EMBL" id="JACXZA010000004">
    <property type="protein sequence ID" value="MBD3920571.1"/>
    <property type="molecule type" value="Genomic_DNA"/>
</dbReference>
<name>A0ABR8MZY3_9BACL</name>
<evidence type="ECO:0000256" key="1">
    <source>
        <dbReference type="SAM" id="Phobius"/>
    </source>
</evidence>
<reference evidence="2 3" key="1">
    <citation type="submission" date="2020-09" db="EMBL/GenBank/DDBJ databases">
        <title>Paenibacillus sp. strain PR3 16S rRNA gene Genome sequencing and assembly.</title>
        <authorList>
            <person name="Kim J."/>
        </authorList>
    </citation>
    <scope>NUCLEOTIDE SEQUENCE [LARGE SCALE GENOMIC DNA]</scope>
    <source>
        <strain evidence="2 3">PR3</strain>
    </source>
</reference>
<sequence>MRFIKRLAFAVVLGIIIGVWLGMSGTNFNTTTLILIVAGIVVVSYGAWIIPTNYLLRYSRNNDAVDKCIRKLGRTIPYYAAVCDLIDGKPESAAEKLGSINNDKLRAVLGANLAIASERWQEAEQHINQQDNNDVKYVARALVRLLQDDQSGFEQSKRMVDHQGLKYALEAEEAFRRGDFTKADELGELAIAHTAGLQRYAFIRYRELRVAEPNRKTYF</sequence>
<keyword evidence="1" id="KW-1133">Transmembrane helix</keyword>
<accession>A0ABR8MZY3</accession>
<keyword evidence="1" id="KW-0812">Transmembrane</keyword>
<dbReference type="RefSeq" id="WP_191204862.1">
    <property type="nucleotide sequence ID" value="NZ_JACXZA010000004.1"/>
</dbReference>
<protein>
    <recommendedName>
        <fullName evidence="4">LemA family protein</fullName>
    </recommendedName>
</protein>
<dbReference type="Proteomes" id="UP000609346">
    <property type="component" value="Unassembled WGS sequence"/>
</dbReference>
<feature type="transmembrane region" description="Helical" evidence="1">
    <location>
        <begin position="7"/>
        <end position="25"/>
    </location>
</feature>
<evidence type="ECO:0000313" key="3">
    <source>
        <dbReference type="Proteomes" id="UP000609346"/>
    </source>
</evidence>
<comment type="caution">
    <text evidence="2">The sequence shown here is derived from an EMBL/GenBank/DDBJ whole genome shotgun (WGS) entry which is preliminary data.</text>
</comment>
<keyword evidence="1" id="KW-0472">Membrane</keyword>
<organism evidence="2 3">
    <name type="scientific">Paenibacillus terricola</name>
    <dbReference type="NCBI Taxonomy" id="2763503"/>
    <lineage>
        <taxon>Bacteria</taxon>
        <taxon>Bacillati</taxon>
        <taxon>Bacillota</taxon>
        <taxon>Bacilli</taxon>
        <taxon>Bacillales</taxon>
        <taxon>Paenibacillaceae</taxon>
        <taxon>Paenibacillus</taxon>
    </lineage>
</organism>
<gene>
    <name evidence="2" type="ORF">H8B09_17540</name>
</gene>
<evidence type="ECO:0008006" key="4">
    <source>
        <dbReference type="Google" id="ProtNLM"/>
    </source>
</evidence>
<evidence type="ECO:0000313" key="2">
    <source>
        <dbReference type="EMBL" id="MBD3920571.1"/>
    </source>
</evidence>
<proteinExistence type="predicted"/>